<name>F7ZJH5_ROSLO</name>
<proteinExistence type="predicted"/>
<reference evidence="2 3" key="1">
    <citation type="journal article" date="2011" name="BMC Genomics">
        <title>Comparative genome analysis and genome-guided physiological analysis of Roseobacter litoralis.</title>
        <authorList>
            <person name="Kalhoefer D."/>
            <person name="Thole S."/>
            <person name="Voget S."/>
            <person name="Lehmann R."/>
            <person name="Liesegang H."/>
            <person name="Wollher A."/>
            <person name="Daniel R."/>
            <person name="Simon M."/>
            <person name="Brinkhoff T."/>
        </authorList>
    </citation>
    <scope>NUCLEOTIDE SEQUENCE [LARGE SCALE GENOMIC DNA]</scope>
    <source>
        <strain evidence="3">ATCC 49566 / DSM 6996 / JCM 21268 / NBRC 15278 / OCh 149</strain>
    </source>
</reference>
<evidence type="ECO:0000313" key="3">
    <source>
        <dbReference type="Proteomes" id="UP000001353"/>
    </source>
</evidence>
<feature type="chain" id="PRO_5003366817" evidence="1">
    <location>
        <begin position="34"/>
        <end position="158"/>
    </location>
</feature>
<accession>F7ZJH5</accession>
<dbReference type="KEGG" id="rli:RLO149_c005790"/>
<evidence type="ECO:0000256" key="1">
    <source>
        <dbReference type="SAM" id="SignalP"/>
    </source>
</evidence>
<dbReference type="HOGENOM" id="CLU_1757438_0_0_5"/>
<organism evidence="2 3">
    <name type="scientific">Roseobacter litoralis (strain ATCC 49566 / DSM 6996 / JCM 21268 / NBRC 15278 / OCh 149)</name>
    <dbReference type="NCBI Taxonomy" id="391595"/>
    <lineage>
        <taxon>Bacteria</taxon>
        <taxon>Pseudomonadati</taxon>
        <taxon>Pseudomonadota</taxon>
        <taxon>Alphaproteobacteria</taxon>
        <taxon>Rhodobacterales</taxon>
        <taxon>Roseobacteraceae</taxon>
        <taxon>Roseobacter</taxon>
    </lineage>
</organism>
<dbReference type="STRING" id="391595.RLO149_c005790"/>
<evidence type="ECO:0000313" key="2">
    <source>
        <dbReference type="EMBL" id="AEI92607.1"/>
    </source>
</evidence>
<dbReference type="Proteomes" id="UP000001353">
    <property type="component" value="Chromosome"/>
</dbReference>
<dbReference type="eggNOG" id="ENOG5033M4X">
    <property type="taxonomic scope" value="Bacteria"/>
</dbReference>
<dbReference type="AlphaFoldDB" id="F7ZJH5"/>
<keyword evidence="3" id="KW-1185">Reference proteome</keyword>
<gene>
    <name evidence="2" type="ordered locus">RLO149_c005790</name>
</gene>
<sequence>MYPLINRMCLRRNRRLYVVLWLFALTSAGSASLAGDFCTELEKYHPSQQGDMSLFEASGMASGAVCATSRALSGAVSNHCYWSFPYRSAASTQSFDAVVQRVADCANAQVYSKENTVNHPDTYDLRRFTIAGKIVDVSLKDKAALQQTIVFLRISGAP</sequence>
<keyword evidence="1" id="KW-0732">Signal</keyword>
<feature type="signal peptide" evidence="1">
    <location>
        <begin position="1"/>
        <end position="33"/>
    </location>
</feature>
<dbReference type="EMBL" id="CP002623">
    <property type="protein sequence ID" value="AEI92607.1"/>
    <property type="molecule type" value="Genomic_DNA"/>
</dbReference>
<protein>
    <submittedName>
        <fullName evidence="2">Uncharacterized protein</fullName>
    </submittedName>
</protein>